<protein>
    <submittedName>
        <fullName evidence="2">Uncharacterized protein</fullName>
    </submittedName>
</protein>
<organism evidence="2 3">
    <name type="scientific">Nocardia stercoris</name>
    <dbReference type="NCBI Taxonomy" id="2483361"/>
    <lineage>
        <taxon>Bacteria</taxon>
        <taxon>Bacillati</taxon>
        <taxon>Actinomycetota</taxon>
        <taxon>Actinomycetes</taxon>
        <taxon>Mycobacteriales</taxon>
        <taxon>Nocardiaceae</taxon>
        <taxon>Nocardia</taxon>
    </lineage>
</organism>
<keyword evidence="3" id="KW-1185">Reference proteome</keyword>
<keyword evidence="1" id="KW-0472">Membrane</keyword>
<evidence type="ECO:0000256" key="1">
    <source>
        <dbReference type="SAM" id="Phobius"/>
    </source>
</evidence>
<reference evidence="2 3" key="1">
    <citation type="submission" date="2018-10" db="EMBL/GenBank/DDBJ databases">
        <title>Isolation from cow dung.</title>
        <authorList>
            <person name="Ling L."/>
        </authorList>
    </citation>
    <scope>NUCLEOTIDE SEQUENCE [LARGE SCALE GENOMIC DNA]</scope>
    <source>
        <strain evidence="2 3">NEAU-LL90</strain>
    </source>
</reference>
<feature type="transmembrane region" description="Helical" evidence="1">
    <location>
        <begin position="58"/>
        <end position="76"/>
    </location>
</feature>
<dbReference type="RefSeq" id="WP_122187476.1">
    <property type="nucleotide sequence ID" value="NZ_RFFH01000003.1"/>
</dbReference>
<dbReference type="Proteomes" id="UP000279275">
    <property type="component" value="Unassembled WGS sequence"/>
</dbReference>
<sequence length="90" mass="9440">MESTASHPILSIGRAGRDSDLAPLGLPALILGVIMLIGGAVGYRWLDDLIRMFGPMVDLAYLAFLGVGAGVSHWGLVVVRSGQEPVAPTR</sequence>
<keyword evidence="1" id="KW-0812">Transmembrane</keyword>
<keyword evidence="1" id="KW-1133">Transmembrane helix</keyword>
<dbReference type="EMBL" id="RFFH01000003">
    <property type="protein sequence ID" value="RMI33281.1"/>
    <property type="molecule type" value="Genomic_DNA"/>
</dbReference>
<name>A0A3M2L6M4_9NOCA</name>
<proteinExistence type="predicted"/>
<evidence type="ECO:0000313" key="3">
    <source>
        <dbReference type="Proteomes" id="UP000279275"/>
    </source>
</evidence>
<feature type="transmembrane region" description="Helical" evidence="1">
    <location>
        <begin position="24"/>
        <end position="46"/>
    </location>
</feature>
<gene>
    <name evidence="2" type="ORF">EBN03_08850</name>
</gene>
<comment type="caution">
    <text evidence="2">The sequence shown here is derived from an EMBL/GenBank/DDBJ whole genome shotgun (WGS) entry which is preliminary data.</text>
</comment>
<accession>A0A3M2L6M4</accession>
<evidence type="ECO:0000313" key="2">
    <source>
        <dbReference type="EMBL" id="RMI33281.1"/>
    </source>
</evidence>
<dbReference type="AlphaFoldDB" id="A0A3M2L6M4"/>